<name>D8LVY6_BLAHO</name>
<proteinExistence type="predicted"/>
<evidence type="ECO:0000313" key="1">
    <source>
        <dbReference type="EMBL" id="CBK19975.2"/>
    </source>
</evidence>
<evidence type="ECO:0000313" key="2">
    <source>
        <dbReference type="EMBL" id="CBK20039.2"/>
    </source>
</evidence>
<dbReference type="InParanoid" id="D8LVY6"/>
<dbReference type="EMBL" id="FN668638">
    <property type="protein sequence ID" value="CBK19975.2"/>
    <property type="molecule type" value="Genomic_DNA"/>
</dbReference>
<dbReference type="Pfam" id="PF25463">
    <property type="entry name" value="DUF7899"/>
    <property type="match status" value="1"/>
</dbReference>
<dbReference type="GeneID" id="24922184"/>
<dbReference type="SUPFAM" id="SSF101898">
    <property type="entry name" value="NHL repeat"/>
    <property type="match status" value="1"/>
</dbReference>
<dbReference type="Proteomes" id="UP000008312">
    <property type="component" value="Unassembled WGS sequence"/>
</dbReference>
<dbReference type="AlphaFoldDB" id="D8LVY6"/>
<protein>
    <submittedName>
        <fullName evidence="1">Uncharacterized protein</fullName>
    </submittedName>
</protein>
<dbReference type="GeneID" id="24922193"/>
<dbReference type="PANTHER" id="PTHR31789:SF1">
    <property type="entry name" value="OS05G0482600 PROTEIN"/>
    <property type="match status" value="1"/>
</dbReference>
<dbReference type="OrthoDB" id="336008at2759"/>
<dbReference type="PANTHER" id="PTHR31789">
    <property type="entry name" value="OS05G0482600 PROTEIN"/>
    <property type="match status" value="1"/>
</dbReference>
<gene>
    <name evidence="1" type="ORF">GSBLH_T00006059001</name>
    <name evidence="2" type="ORF">GSBLH_T00006068001</name>
</gene>
<sequence>MIDQRDLSEGTLLFQDDYFTSPSYFEFDEYNEVIITFCASKQYKQHIGVIQSEYKVWRQRDYSFLYSISDERIQEVRVGSMRKGMILVAQEAHFIPTGDLLVMPIMVLALHTGEIIYRANFFLHSTNEVEFLEVFEEYIFIKQRDHRLVIYSMVHNRIVNLAPPQGFDSKLIVFLNYQELFLVFSKTSIDIYDRHLARKASRLEKSYPYADNTYENIAFISETQDILVCYYNDRLRTGKIDMFDLLTGEHLFFRDSRSMNPSDNYGLEDVSGLFFDFERDKLYTGPSTRAGLIHVWSA</sequence>
<dbReference type="RefSeq" id="XP_012894023.1">
    <property type="nucleotide sequence ID" value="XM_013038569.1"/>
</dbReference>
<dbReference type="InterPro" id="IPR057221">
    <property type="entry name" value="DUF7899"/>
</dbReference>
<dbReference type="RefSeq" id="XP_012894087.1">
    <property type="nucleotide sequence ID" value="XM_013038633.1"/>
</dbReference>
<evidence type="ECO:0000313" key="3">
    <source>
        <dbReference type="Proteomes" id="UP000008312"/>
    </source>
</evidence>
<dbReference type="EMBL" id="FN668638">
    <property type="protein sequence ID" value="CBK20039.2"/>
    <property type="molecule type" value="Genomic_DNA"/>
</dbReference>
<accession>D8LVY6</accession>
<organism evidence="1">
    <name type="scientific">Blastocystis hominis</name>
    <dbReference type="NCBI Taxonomy" id="12968"/>
    <lineage>
        <taxon>Eukaryota</taxon>
        <taxon>Sar</taxon>
        <taxon>Stramenopiles</taxon>
        <taxon>Bigyra</taxon>
        <taxon>Opalozoa</taxon>
        <taxon>Opalinata</taxon>
        <taxon>Blastocystidae</taxon>
        <taxon>Blastocystis</taxon>
    </lineage>
</organism>
<keyword evidence="3" id="KW-1185">Reference proteome</keyword>
<reference evidence="1" key="1">
    <citation type="submission" date="2010-02" db="EMBL/GenBank/DDBJ databases">
        <title>Sequencing and annotation of the Blastocystis hominis genome.</title>
        <authorList>
            <person name="Wincker P."/>
        </authorList>
    </citation>
    <scope>NUCLEOTIDE SEQUENCE</scope>
    <source>
        <strain evidence="1">Singapore isolate B</strain>
    </source>
</reference>